<reference evidence="1" key="2">
    <citation type="journal article" date="2022" name="Res Sq">
        <title>Comparative Genomics Reveals Insights into the Divergent Evolution of Astigmatic Mites and Household Pest Adaptations.</title>
        <authorList>
            <person name="Xiong Q."/>
            <person name="Wan A.T.-Y."/>
            <person name="Liu X.-Y."/>
            <person name="Fung C.S.-H."/>
            <person name="Xiao X."/>
            <person name="Malainual N."/>
            <person name="Hou J."/>
            <person name="Wang L."/>
            <person name="Wang M."/>
            <person name="Yang K."/>
            <person name="Cui Y."/>
            <person name="Leung E."/>
            <person name="Nong W."/>
            <person name="Shin S.-K."/>
            <person name="Au S."/>
            <person name="Jeong K.Y."/>
            <person name="Chew F.T."/>
            <person name="Hui J."/>
            <person name="Leung T.F."/>
            <person name="Tungtrongchitr A."/>
            <person name="Zhong N."/>
            <person name="Liu Z."/>
            <person name="Tsui S."/>
        </authorList>
    </citation>
    <scope>NUCLEOTIDE SEQUENCE</scope>
    <source>
        <strain evidence="1">Derf</strain>
        <tissue evidence="1">Whole organism</tissue>
    </source>
</reference>
<proteinExistence type="predicted"/>
<name>A0A922L091_DERFA</name>
<protein>
    <submittedName>
        <fullName evidence="1">Tetratricopeptide repeat protein 5</fullName>
    </submittedName>
</protein>
<reference evidence="1" key="1">
    <citation type="submission" date="2013-05" db="EMBL/GenBank/DDBJ databases">
        <authorList>
            <person name="Yim A.K.Y."/>
            <person name="Chan T.F."/>
            <person name="Ji K.M."/>
            <person name="Liu X.Y."/>
            <person name="Zhou J.W."/>
            <person name="Li R.Q."/>
            <person name="Yang K.Y."/>
            <person name="Li J."/>
            <person name="Li M."/>
            <person name="Law P.T.W."/>
            <person name="Wu Y.L."/>
            <person name="Cai Z.L."/>
            <person name="Qin H."/>
            <person name="Bao Y."/>
            <person name="Leung R.K.K."/>
            <person name="Ng P.K.S."/>
            <person name="Zou J."/>
            <person name="Zhong X.J."/>
            <person name="Ran P.X."/>
            <person name="Zhong N.S."/>
            <person name="Liu Z.G."/>
            <person name="Tsui S.K.W."/>
        </authorList>
    </citation>
    <scope>NUCLEOTIDE SEQUENCE</scope>
    <source>
        <strain evidence="1">Derf</strain>
        <tissue evidence="1">Whole organism</tissue>
    </source>
</reference>
<dbReference type="InterPro" id="IPR011990">
    <property type="entry name" value="TPR-like_helical_dom_sf"/>
</dbReference>
<evidence type="ECO:0000313" key="1">
    <source>
        <dbReference type="EMBL" id="KAH9497207.1"/>
    </source>
</evidence>
<dbReference type="EMBL" id="ASGP02000007">
    <property type="protein sequence ID" value="KAH9497207.1"/>
    <property type="molecule type" value="Genomic_DNA"/>
</dbReference>
<dbReference type="Proteomes" id="UP000790347">
    <property type="component" value="Unassembled WGS sequence"/>
</dbReference>
<evidence type="ECO:0000313" key="2">
    <source>
        <dbReference type="Proteomes" id="UP000790347"/>
    </source>
</evidence>
<dbReference type="AlphaFoldDB" id="A0A922L091"/>
<dbReference type="Gene3D" id="1.25.40.10">
    <property type="entry name" value="Tetratricopeptide repeat domain"/>
    <property type="match status" value="1"/>
</dbReference>
<sequence length="101" mass="12266">MSTDLEIIRQKITDLYRYRDEYFLKINENEWPQKQAAIEIKIKVICDELEKHSDDVDKAEYYFLKGWLLNIRDQYDSNVFETLTKSIKFRPDNQQAWLELG</sequence>
<organism evidence="1 2">
    <name type="scientific">Dermatophagoides farinae</name>
    <name type="common">American house dust mite</name>
    <dbReference type="NCBI Taxonomy" id="6954"/>
    <lineage>
        <taxon>Eukaryota</taxon>
        <taxon>Metazoa</taxon>
        <taxon>Ecdysozoa</taxon>
        <taxon>Arthropoda</taxon>
        <taxon>Chelicerata</taxon>
        <taxon>Arachnida</taxon>
        <taxon>Acari</taxon>
        <taxon>Acariformes</taxon>
        <taxon>Sarcoptiformes</taxon>
        <taxon>Astigmata</taxon>
        <taxon>Psoroptidia</taxon>
        <taxon>Analgoidea</taxon>
        <taxon>Pyroglyphidae</taxon>
        <taxon>Dermatophagoidinae</taxon>
        <taxon>Dermatophagoides</taxon>
    </lineage>
</organism>
<comment type="caution">
    <text evidence="1">The sequence shown here is derived from an EMBL/GenBank/DDBJ whole genome shotgun (WGS) entry which is preliminary data.</text>
</comment>
<accession>A0A922L091</accession>
<gene>
    <name evidence="1" type="primary">TTC5_1</name>
    <name evidence="1" type="ORF">DERF_013213</name>
</gene>
<keyword evidence="2" id="KW-1185">Reference proteome</keyword>